<evidence type="ECO:0000256" key="5">
    <source>
        <dbReference type="ARBA" id="ARBA00023136"/>
    </source>
</evidence>
<evidence type="ECO:0000313" key="8">
    <source>
        <dbReference type="Proteomes" id="UP001190700"/>
    </source>
</evidence>
<evidence type="ECO:0000256" key="6">
    <source>
        <dbReference type="RuleBase" id="RU004914"/>
    </source>
</evidence>
<feature type="transmembrane region" description="Helical" evidence="6">
    <location>
        <begin position="201"/>
        <end position="220"/>
    </location>
</feature>
<reference evidence="7 8" key="1">
    <citation type="journal article" date="2015" name="Genome Biol. Evol.">
        <title>Comparative Genomics of a Bacterivorous Green Alga Reveals Evolutionary Causalities and Consequences of Phago-Mixotrophic Mode of Nutrition.</title>
        <authorList>
            <person name="Burns J.A."/>
            <person name="Paasch A."/>
            <person name="Narechania A."/>
            <person name="Kim E."/>
        </authorList>
    </citation>
    <scope>NUCLEOTIDE SEQUENCE [LARGE SCALE GENOMIC DNA]</scope>
    <source>
        <strain evidence="7 8">PLY_AMNH</strain>
    </source>
</reference>
<evidence type="ECO:0000256" key="2">
    <source>
        <dbReference type="ARBA" id="ARBA00010199"/>
    </source>
</evidence>
<dbReference type="GO" id="GO:0016020">
    <property type="term" value="C:membrane"/>
    <property type="evidence" value="ECO:0007669"/>
    <property type="project" value="UniProtKB-SubCell"/>
</dbReference>
<gene>
    <name evidence="7" type="ORF">CYMTET_26665</name>
</gene>
<keyword evidence="5 6" id="KW-0472">Membrane</keyword>
<keyword evidence="3 6" id="KW-0812">Transmembrane</keyword>
<comment type="subcellular location">
    <subcellularLocation>
        <location evidence="1">Membrane</location>
        <topology evidence="1">Multi-pass membrane protein</topology>
    </subcellularLocation>
</comment>
<keyword evidence="8" id="KW-1185">Reference proteome</keyword>
<name>A0AAE0FRA3_9CHLO</name>
<feature type="transmembrane region" description="Helical" evidence="6">
    <location>
        <begin position="346"/>
        <end position="372"/>
    </location>
</feature>
<comment type="caution">
    <text evidence="7">The sequence shown here is derived from an EMBL/GenBank/DDBJ whole genome shotgun (WGS) entry which is preliminary data.</text>
</comment>
<dbReference type="InterPro" id="IPR002528">
    <property type="entry name" value="MATE_fam"/>
</dbReference>
<feature type="transmembrane region" description="Helical" evidence="6">
    <location>
        <begin position="297"/>
        <end position="320"/>
    </location>
</feature>
<dbReference type="PANTHER" id="PTHR42893">
    <property type="entry name" value="PROTEIN DETOXIFICATION 44, CHLOROPLASTIC-RELATED"/>
    <property type="match status" value="1"/>
</dbReference>
<evidence type="ECO:0000256" key="3">
    <source>
        <dbReference type="ARBA" id="ARBA00022692"/>
    </source>
</evidence>
<evidence type="ECO:0000256" key="4">
    <source>
        <dbReference type="ARBA" id="ARBA00022989"/>
    </source>
</evidence>
<evidence type="ECO:0000313" key="7">
    <source>
        <dbReference type="EMBL" id="KAK3264607.1"/>
    </source>
</evidence>
<evidence type="ECO:0000256" key="1">
    <source>
        <dbReference type="ARBA" id="ARBA00004141"/>
    </source>
</evidence>
<feature type="transmembrane region" description="Helical" evidence="6">
    <location>
        <begin position="384"/>
        <end position="404"/>
    </location>
</feature>
<protein>
    <recommendedName>
        <fullName evidence="6">Protein DETOXIFICATION</fullName>
    </recommendedName>
    <alternativeName>
        <fullName evidence="6">Multidrug and toxic compound extrusion protein</fullName>
    </alternativeName>
</protein>
<dbReference type="EMBL" id="LGRX02014450">
    <property type="protein sequence ID" value="KAK3264607.1"/>
    <property type="molecule type" value="Genomic_DNA"/>
</dbReference>
<dbReference type="AlphaFoldDB" id="A0AAE0FRA3"/>
<proteinExistence type="inferred from homology"/>
<accession>A0AAE0FRA3</accession>
<dbReference type="InterPro" id="IPR044644">
    <property type="entry name" value="DinF-like"/>
</dbReference>
<organism evidence="7 8">
    <name type="scientific">Cymbomonas tetramitiformis</name>
    <dbReference type="NCBI Taxonomy" id="36881"/>
    <lineage>
        <taxon>Eukaryota</taxon>
        <taxon>Viridiplantae</taxon>
        <taxon>Chlorophyta</taxon>
        <taxon>Pyramimonadophyceae</taxon>
        <taxon>Pyramimonadales</taxon>
        <taxon>Pyramimonadaceae</taxon>
        <taxon>Cymbomonas</taxon>
    </lineage>
</organism>
<comment type="similarity">
    <text evidence="2 6">Belongs to the multi antimicrobial extrusion (MATE) (TC 2.A.66.1) family.</text>
</comment>
<sequence length="548" mass="59645">MASQLKFNVGGKSRAQRLQTGVRALGQPKLFKRPRYSIACALNEAAPKRAPILDSMGPRRPFVRLTLSAPRRTRRPTTLEAMAGDRASEDAADSLQTAPAETWRGWEVARLVLVVGMPALLTSLFEPVISATETRVVGQAGTLALAALMPGTSLFAAVSEVSYSFSVITTGFISNKIGLAGESPEEVEKLQGEIVRSMNSILLTGIAMGTLVCIAFFVGVTPSLGALGVDPSMRSPVANYISVRALSIPFFLIIALAEGGYIGKQDTVTPMWIYGINCVVTILGLVAVATFMPSIMLTGSAACYMGGMVITAAYAVWLMCRDKMLKATWSPSFIPREELFELLNKTVAYAIGVFTRMAIYSTIAALVMSWGPMESAAHKICYEGYWLLSFFTEPMFTAANALLPRELARDKGSAKFMVRLIIGLSVALGAALFGGAWACTTMPIFTSDPELLLFMRPLSLPLACTILLSSVVYSLEGIMVGLNQVKYLRMIHSCNFFVMSGYLYLVRTMDWGMLGVWYGLCGWQVLRLIQHYARICIVKPFQNAQHAD</sequence>
<feature type="transmembrane region" description="Helical" evidence="6">
    <location>
        <begin position="240"/>
        <end position="259"/>
    </location>
</feature>
<feature type="transmembrane region" description="Helical" evidence="6">
    <location>
        <begin position="271"/>
        <end position="291"/>
    </location>
</feature>
<dbReference type="GO" id="GO:0042910">
    <property type="term" value="F:xenobiotic transmembrane transporter activity"/>
    <property type="evidence" value="ECO:0007669"/>
    <property type="project" value="InterPro"/>
</dbReference>
<dbReference type="Proteomes" id="UP001190700">
    <property type="component" value="Unassembled WGS sequence"/>
</dbReference>
<dbReference type="GO" id="GO:0015297">
    <property type="term" value="F:antiporter activity"/>
    <property type="evidence" value="ECO:0007669"/>
    <property type="project" value="InterPro"/>
</dbReference>
<feature type="transmembrane region" description="Helical" evidence="6">
    <location>
        <begin position="458"/>
        <end position="475"/>
    </location>
</feature>
<comment type="caution">
    <text evidence="6">Lacks conserved residue(s) required for the propagation of feature annotation.</text>
</comment>
<dbReference type="Pfam" id="PF01554">
    <property type="entry name" value="MatE"/>
    <property type="match status" value="1"/>
</dbReference>
<keyword evidence="4 6" id="KW-1133">Transmembrane helix</keyword>
<dbReference type="PANTHER" id="PTHR42893:SF46">
    <property type="entry name" value="PROTEIN DETOXIFICATION 44, CHLOROPLASTIC"/>
    <property type="match status" value="1"/>
</dbReference>
<feature type="transmembrane region" description="Helical" evidence="6">
    <location>
        <begin position="416"/>
        <end position="438"/>
    </location>
</feature>